<keyword evidence="2" id="KW-0808">Transferase</keyword>
<dbReference type="InterPro" id="IPR052356">
    <property type="entry name" value="Thiol_S-MT"/>
</dbReference>
<organism evidence="2 3">
    <name type="scientific">Vulcanibacillus modesticaldus</name>
    <dbReference type="NCBI Taxonomy" id="337097"/>
    <lineage>
        <taxon>Bacteria</taxon>
        <taxon>Bacillati</taxon>
        <taxon>Bacillota</taxon>
        <taxon>Bacilli</taxon>
        <taxon>Bacillales</taxon>
        <taxon>Bacillaceae</taxon>
        <taxon>Vulcanibacillus</taxon>
    </lineage>
</organism>
<dbReference type="GO" id="GO:0008757">
    <property type="term" value="F:S-adenosylmethionine-dependent methyltransferase activity"/>
    <property type="evidence" value="ECO:0007669"/>
    <property type="project" value="InterPro"/>
</dbReference>
<keyword evidence="2" id="KW-0489">Methyltransferase</keyword>
<feature type="domain" description="Methyltransferase type 11" evidence="1">
    <location>
        <begin position="43"/>
        <end position="137"/>
    </location>
</feature>
<dbReference type="GO" id="GO:0032259">
    <property type="term" value="P:methylation"/>
    <property type="evidence" value="ECO:0007669"/>
    <property type="project" value="UniProtKB-KW"/>
</dbReference>
<sequence length="202" mass="23197">MDNQTELTKKRYNRISKIYNLMDQMIKKELRINHLSGLKGKVLEVGIGTGKNLAYYPKDIHLTGIDFSPGMLRFAKERIKDVDFPVELIEMDAQSLDFDDNTFDYVVTTCVYCSVPDPIQGLKEMRRVVKPDGKIIMLEHMRSDSPILGFVMDVFNPLVVRMSGANINRQTTENIKKAGLIIEKEERLMGSILRRFVINPNK</sequence>
<reference evidence="2 3" key="1">
    <citation type="submission" date="2016-09" db="EMBL/GenBank/DDBJ databases">
        <title>Draft genome sequence for the type strain of Vulcanibacillus modesticaldus BR, a strictly anaerobic, moderately thermophilic, and nitrate-reducing bacterium from deep sea-hydrothermal vents of the Mid-Atlantic Ridge.</title>
        <authorList>
            <person name="Abin C.A."/>
            <person name="Hollibaugh J.T."/>
        </authorList>
    </citation>
    <scope>NUCLEOTIDE SEQUENCE [LARGE SCALE GENOMIC DNA]</scope>
    <source>
        <strain evidence="2 3">BR</strain>
    </source>
</reference>
<dbReference type="Proteomes" id="UP000243739">
    <property type="component" value="Unassembled WGS sequence"/>
</dbReference>
<dbReference type="InterPro" id="IPR029063">
    <property type="entry name" value="SAM-dependent_MTases_sf"/>
</dbReference>
<name>A0A1D2YV55_9BACI</name>
<evidence type="ECO:0000313" key="3">
    <source>
        <dbReference type="Proteomes" id="UP000243739"/>
    </source>
</evidence>
<dbReference type="OrthoDB" id="9772751at2"/>
<evidence type="ECO:0000259" key="1">
    <source>
        <dbReference type="Pfam" id="PF08241"/>
    </source>
</evidence>
<accession>A0A1D2YV55</accession>
<dbReference type="RefSeq" id="WP_069656560.1">
    <property type="nucleotide sequence ID" value="NZ_MIJF01000019.1"/>
</dbReference>
<evidence type="ECO:0000313" key="2">
    <source>
        <dbReference type="EMBL" id="OEF99567.1"/>
    </source>
</evidence>
<proteinExistence type="predicted"/>
<dbReference type="STRING" id="337097.BHF71_08440"/>
<protein>
    <submittedName>
        <fullName evidence="2">Methyltransferase type 11</fullName>
    </submittedName>
</protein>
<dbReference type="PANTHER" id="PTHR45036:SF1">
    <property type="entry name" value="METHYLTRANSFERASE LIKE 7A"/>
    <property type="match status" value="1"/>
</dbReference>
<dbReference type="SUPFAM" id="SSF53335">
    <property type="entry name" value="S-adenosyl-L-methionine-dependent methyltransferases"/>
    <property type="match status" value="1"/>
</dbReference>
<dbReference type="PANTHER" id="PTHR45036">
    <property type="entry name" value="METHYLTRANSFERASE LIKE 7B"/>
    <property type="match status" value="1"/>
</dbReference>
<dbReference type="Gene3D" id="3.40.50.150">
    <property type="entry name" value="Vaccinia Virus protein VP39"/>
    <property type="match status" value="1"/>
</dbReference>
<comment type="caution">
    <text evidence="2">The sequence shown here is derived from an EMBL/GenBank/DDBJ whole genome shotgun (WGS) entry which is preliminary data.</text>
</comment>
<keyword evidence="3" id="KW-1185">Reference proteome</keyword>
<dbReference type="CDD" id="cd02440">
    <property type="entry name" value="AdoMet_MTases"/>
    <property type="match status" value="1"/>
</dbReference>
<gene>
    <name evidence="2" type="ORF">BHF71_08440</name>
</gene>
<dbReference type="Pfam" id="PF08241">
    <property type="entry name" value="Methyltransf_11"/>
    <property type="match status" value="1"/>
</dbReference>
<dbReference type="EMBL" id="MIJF01000019">
    <property type="protein sequence ID" value="OEF99567.1"/>
    <property type="molecule type" value="Genomic_DNA"/>
</dbReference>
<dbReference type="AlphaFoldDB" id="A0A1D2YV55"/>
<dbReference type="InterPro" id="IPR013216">
    <property type="entry name" value="Methyltransf_11"/>
</dbReference>